<comment type="caution">
    <text evidence="1">The sequence shown here is derived from an EMBL/GenBank/DDBJ whole genome shotgun (WGS) entry which is preliminary data.</text>
</comment>
<evidence type="ECO:0000313" key="2">
    <source>
        <dbReference type="Proteomes" id="UP001479436"/>
    </source>
</evidence>
<keyword evidence="2" id="KW-1185">Reference proteome</keyword>
<protein>
    <submittedName>
        <fullName evidence="1">Uncharacterized protein</fullName>
    </submittedName>
</protein>
<dbReference type="Proteomes" id="UP001479436">
    <property type="component" value="Unassembled WGS sequence"/>
</dbReference>
<evidence type="ECO:0000313" key="1">
    <source>
        <dbReference type="EMBL" id="KAK9760611.1"/>
    </source>
</evidence>
<reference evidence="1 2" key="1">
    <citation type="submission" date="2023-04" db="EMBL/GenBank/DDBJ databases">
        <title>Genome of Basidiobolus ranarum AG-B5.</title>
        <authorList>
            <person name="Stajich J.E."/>
            <person name="Carter-House D."/>
            <person name="Gryganskyi A."/>
        </authorList>
    </citation>
    <scope>NUCLEOTIDE SEQUENCE [LARGE SCALE GENOMIC DNA]</scope>
    <source>
        <strain evidence="1 2">AG-B5</strain>
    </source>
</reference>
<accession>A0ABR2WGF3</accession>
<name>A0ABR2WGF3_9FUNG</name>
<organism evidence="1 2">
    <name type="scientific">Basidiobolus ranarum</name>
    <dbReference type="NCBI Taxonomy" id="34480"/>
    <lineage>
        <taxon>Eukaryota</taxon>
        <taxon>Fungi</taxon>
        <taxon>Fungi incertae sedis</taxon>
        <taxon>Zoopagomycota</taxon>
        <taxon>Entomophthoromycotina</taxon>
        <taxon>Basidiobolomycetes</taxon>
        <taxon>Basidiobolales</taxon>
        <taxon>Basidiobolaceae</taxon>
        <taxon>Basidiobolus</taxon>
    </lineage>
</organism>
<proteinExistence type="predicted"/>
<gene>
    <name evidence="1" type="ORF">K7432_015192</name>
</gene>
<sequence>MSGANPPPLGEIWICIFRDMAQYPPSKRVYRKHHKCIYGPLHLNQETLETRVYWWSKGVCHWGRFAISDRPNNRRRAKIFDPDCWNQCLDWVVVTSVLENISETILTSIDIVVVANLKKAPPHGFIR</sequence>
<dbReference type="EMBL" id="JASJQH010001973">
    <property type="protein sequence ID" value="KAK9760611.1"/>
    <property type="molecule type" value="Genomic_DNA"/>
</dbReference>